<gene>
    <name evidence="2" type="ORF">COI93_18110</name>
</gene>
<evidence type="ECO:0000259" key="1">
    <source>
        <dbReference type="Pfam" id="PF18765"/>
    </source>
</evidence>
<proteinExistence type="predicted"/>
<dbReference type="EMBL" id="NUWN01000075">
    <property type="protein sequence ID" value="PFK33820.1"/>
    <property type="molecule type" value="Genomic_DNA"/>
</dbReference>
<feature type="domain" description="Polymerase beta nucleotidyltransferase" evidence="1">
    <location>
        <begin position="4"/>
        <end position="81"/>
    </location>
</feature>
<accession>A0A2B0LX35</accession>
<evidence type="ECO:0000313" key="2">
    <source>
        <dbReference type="EMBL" id="PFK33820.1"/>
    </source>
</evidence>
<sequence length="83" mass="9733">MSFVKVAYIFCSQAEKAVNSDWCYHIAIETKGASDNQFQWLYFELMEELRGGKQFDVVHVNTIANPQLKKRIFKEGKLFVQRI</sequence>
<protein>
    <recommendedName>
        <fullName evidence="1">Polymerase beta nucleotidyltransferase domain-containing protein</fullName>
    </recommendedName>
</protein>
<reference evidence="2 3" key="1">
    <citation type="submission" date="2017-09" db="EMBL/GenBank/DDBJ databases">
        <title>Large-scale bioinformatics analysis of Bacillus genomes uncovers conserved roles of natural products in bacterial physiology.</title>
        <authorList>
            <consortium name="Agbiome Team Llc"/>
            <person name="Bleich R.M."/>
            <person name="Grubbs K.J."/>
            <person name="Santa Maria K.C."/>
            <person name="Allen S.E."/>
            <person name="Farag S."/>
            <person name="Shank E.A."/>
            <person name="Bowers A."/>
        </authorList>
    </citation>
    <scope>NUCLEOTIDE SEQUENCE [LARGE SCALE GENOMIC DNA]</scope>
    <source>
        <strain evidence="2 3">AFS083043</strain>
    </source>
</reference>
<dbReference type="InterPro" id="IPR041633">
    <property type="entry name" value="Polbeta"/>
</dbReference>
<dbReference type="RefSeq" id="WP_098491957.1">
    <property type="nucleotide sequence ID" value="NZ_NUWN01000075.1"/>
</dbReference>
<evidence type="ECO:0000313" key="3">
    <source>
        <dbReference type="Proteomes" id="UP000242656"/>
    </source>
</evidence>
<organism evidence="2 3">
    <name type="scientific">Bacillus cereus</name>
    <dbReference type="NCBI Taxonomy" id="1396"/>
    <lineage>
        <taxon>Bacteria</taxon>
        <taxon>Bacillati</taxon>
        <taxon>Bacillota</taxon>
        <taxon>Bacilli</taxon>
        <taxon>Bacillales</taxon>
        <taxon>Bacillaceae</taxon>
        <taxon>Bacillus</taxon>
        <taxon>Bacillus cereus group</taxon>
    </lineage>
</organism>
<dbReference type="Pfam" id="PF18765">
    <property type="entry name" value="Polbeta"/>
    <property type="match status" value="1"/>
</dbReference>
<comment type="caution">
    <text evidence="2">The sequence shown here is derived from an EMBL/GenBank/DDBJ whole genome shotgun (WGS) entry which is preliminary data.</text>
</comment>
<name>A0A2B0LX35_BACCE</name>
<dbReference type="Proteomes" id="UP000242656">
    <property type="component" value="Unassembled WGS sequence"/>
</dbReference>
<dbReference type="AlphaFoldDB" id="A0A2B0LX35"/>